<keyword evidence="9" id="KW-1185">Reference proteome</keyword>
<dbReference type="GO" id="GO:0046677">
    <property type="term" value="P:response to antibiotic"/>
    <property type="evidence" value="ECO:0007669"/>
    <property type="project" value="TreeGrafter"/>
</dbReference>
<dbReference type="GO" id="GO:0022857">
    <property type="term" value="F:transmembrane transporter activity"/>
    <property type="evidence" value="ECO:0007669"/>
    <property type="project" value="InterPro"/>
</dbReference>
<dbReference type="GO" id="GO:0030313">
    <property type="term" value="C:cell envelope"/>
    <property type="evidence" value="ECO:0007669"/>
    <property type="project" value="UniProtKB-SubCell"/>
</dbReference>
<evidence type="ECO:0000256" key="2">
    <source>
        <dbReference type="ARBA" id="ARBA00009477"/>
    </source>
</evidence>
<protein>
    <submittedName>
        <fullName evidence="8">Efflux pump periplasmic linker BepF</fullName>
    </submittedName>
</protein>
<dbReference type="GO" id="GO:0005886">
    <property type="term" value="C:plasma membrane"/>
    <property type="evidence" value="ECO:0007669"/>
    <property type="project" value="TreeGrafter"/>
</dbReference>
<dbReference type="Proteomes" id="UP000317429">
    <property type="component" value="Chromosome"/>
</dbReference>
<dbReference type="FunFam" id="2.40.420.20:FF:000001">
    <property type="entry name" value="Efflux RND transporter periplasmic adaptor subunit"/>
    <property type="match status" value="1"/>
</dbReference>
<evidence type="ECO:0000259" key="5">
    <source>
        <dbReference type="Pfam" id="PF25917"/>
    </source>
</evidence>
<dbReference type="AlphaFoldDB" id="A0A518DC17"/>
<dbReference type="Gene3D" id="2.40.30.170">
    <property type="match status" value="1"/>
</dbReference>
<dbReference type="Pfam" id="PF25989">
    <property type="entry name" value="YknX_C"/>
    <property type="match status" value="1"/>
</dbReference>
<feature type="domain" description="Multidrug resistance protein MdtA-like barrel-sandwich hybrid" evidence="5">
    <location>
        <begin position="76"/>
        <end position="216"/>
    </location>
</feature>
<dbReference type="InterPro" id="IPR058624">
    <property type="entry name" value="MdtA-like_HH"/>
</dbReference>
<comment type="subcellular location">
    <subcellularLocation>
        <location evidence="1">Cell envelope</location>
    </subcellularLocation>
</comment>
<evidence type="ECO:0000256" key="3">
    <source>
        <dbReference type="SAM" id="MobiDB-lite"/>
    </source>
</evidence>
<dbReference type="InterPro" id="IPR058626">
    <property type="entry name" value="MdtA-like_b-barrel"/>
</dbReference>
<comment type="similarity">
    <text evidence="2">Belongs to the membrane fusion protein (MFP) (TC 8.A.1) family.</text>
</comment>
<dbReference type="Gene3D" id="1.10.287.470">
    <property type="entry name" value="Helix hairpin bin"/>
    <property type="match status" value="1"/>
</dbReference>
<dbReference type="EMBL" id="CP036291">
    <property type="protein sequence ID" value="QDU89021.1"/>
    <property type="molecule type" value="Genomic_DNA"/>
</dbReference>
<gene>
    <name evidence="8" type="primary">bepF</name>
    <name evidence="8" type="ORF">Pla175_24060</name>
</gene>
<dbReference type="Pfam" id="PF25917">
    <property type="entry name" value="BSH_RND"/>
    <property type="match status" value="1"/>
</dbReference>
<feature type="domain" description="Multidrug resistance protein MdtA-like beta-barrel" evidence="6">
    <location>
        <begin position="224"/>
        <end position="317"/>
    </location>
</feature>
<evidence type="ECO:0000256" key="1">
    <source>
        <dbReference type="ARBA" id="ARBA00004196"/>
    </source>
</evidence>
<dbReference type="Gene3D" id="2.40.420.20">
    <property type="match status" value="1"/>
</dbReference>
<evidence type="ECO:0000313" key="9">
    <source>
        <dbReference type="Proteomes" id="UP000317429"/>
    </source>
</evidence>
<dbReference type="RefSeq" id="WP_145284724.1">
    <property type="nucleotide sequence ID" value="NZ_CP036291.1"/>
</dbReference>
<dbReference type="InterPro" id="IPR058625">
    <property type="entry name" value="MdtA-like_BSH"/>
</dbReference>
<dbReference type="Pfam" id="PF25944">
    <property type="entry name" value="Beta-barrel_RND"/>
    <property type="match status" value="1"/>
</dbReference>
<dbReference type="SUPFAM" id="SSF111369">
    <property type="entry name" value="HlyD-like secretion proteins"/>
    <property type="match status" value="1"/>
</dbReference>
<dbReference type="KEGG" id="pnd:Pla175_24060"/>
<feature type="domain" description="YknX-like C-terminal permuted SH3-like" evidence="7">
    <location>
        <begin position="325"/>
        <end position="391"/>
    </location>
</feature>
<reference evidence="8 9" key="1">
    <citation type="submission" date="2019-02" db="EMBL/GenBank/DDBJ databases">
        <title>Deep-cultivation of Planctomycetes and their phenomic and genomic characterization uncovers novel biology.</title>
        <authorList>
            <person name="Wiegand S."/>
            <person name="Jogler M."/>
            <person name="Boedeker C."/>
            <person name="Pinto D."/>
            <person name="Vollmers J."/>
            <person name="Rivas-Marin E."/>
            <person name="Kohn T."/>
            <person name="Peeters S.H."/>
            <person name="Heuer A."/>
            <person name="Rast P."/>
            <person name="Oberbeckmann S."/>
            <person name="Bunk B."/>
            <person name="Jeske O."/>
            <person name="Meyerdierks A."/>
            <person name="Storesund J.E."/>
            <person name="Kallscheuer N."/>
            <person name="Luecker S."/>
            <person name="Lage O.M."/>
            <person name="Pohl T."/>
            <person name="Merkel B.J."/>
            <person name="Hornburger P."/>
            <person name="Mueller R.-W."/>
            <person name="Bruemmer F."/>
            <person name="Labrenz M."/>
            <person name="Spormann A.M."/>
            <person name="Op den Camp H."/>
            <person name="Overmann J."/>
            <person name="Amann R."/>
            <person name="Jetten M.S.M."/>
            <person name="Mascher T."/>
            <person name="Medema M.H."/>
            <person name="Devos D.P."/>
            <person name="Kaster A.-K."/>
            <person name="Ovreas L."/>
            <person name="Rohde M."/>
            <person name="Galperin M.Y."/>
            <person name="Jogler C."/>
        </authorList>
    </citation>
    <scope>NUCLEOTIDE SEQUENCE [LARGE SCALE GENOMIC DNA]</scope>
    <source>
        <strain evidence="8 9">Pla175</strain>
    </source>
</reference>
<dbReference type="NCBIfam" id="TIGR01730">
    <property type="entry name" value="RND_mfp"/>
    <property type="match status" value="1"/>
</dbReference>
<accession>A0A518DC17</accession>
<evidence type="ECO:0000259" key="7">
    <source>
        <dbReference type="Pfam" id="PF25989"/>
    </source>
</evidence>
<dbReference type="InterPro" id="IPR006143">
    <property type="entry name" value="RND_pump_MFP"/>
</dbReference>
<evidence type="ECO:0000313" key="8">
    <source>
        <dbReference type="EMBL" id="QDU89021.1"/>
    </source>
</evidence>
<dbReference type="Pfam" id="PF25876">
    <property type="entry name" value="HH_MFP_RND"/>
    <property type="match status" value="1"/>
</dbReference>
<dbReference type="OrthoDB" id="9816569at2"/>
<dbReference type="PANTHER" id="PTHR30158">
    <property type="entry name" value="ACRA/E-RELATED COMPONENT OF DRUG EFFLUX TRANSPORTER"/>
    <property type="match status" value="1"/>
</dbReference>
<dbReference type="InterPro" id="IPR058637">
    <property type="entry name" value="YknX-like_C"/>
</dbReference>
<organism evidence="8 9">
    <name type="scientific">Pirellulimonas nuda</name>
    <dbReference type="NCBI Taxonomy" id="2528009"/>
    <lineage>
        <taxon>Bacteria</taxon>
        <taxon>Pseudomonadati</taxon>
        <taxon>Planctomycetota</taxon>
        <taxon>Planctomycetia</taxon>
        <taxon>Pirellulales</taxon>
        <taxon>Lacipirellulaceae</taxon>
        <taxon>Pirellulimonas</taxon>
    </lineage>
</organism>
<sequence>MLGLSTTSAFRFATQHSSVPAACVAALACLALAPGCDKPAPPAAEQPVPRVTVADVVEREVTDSDDFTGKTEASAIVEVRARVYGYLRSTEFKDGDYVKEGQTLFTIEPDEYQAIHEQSLSRIALTTANYDLAKSKLARDEKLVPTNAISQEEYEESVAAMKSAEATVVAAKADANRTALDLKYTVIKAPMSGRIDRALVSDGNLLTGGLTNGTLLTKIVAEQPMYVYFDVDERSLLGYMRQRDRSNVDKSPGSLREQEVPCYVQLADEKDFPHVGKIDFASAEVSAGTGTARLRGVFENKDRSLVSGLFVRIRVPVSKPYRAVLIPERALATDQNIRFVYVVGQDGKAERRNVELGGQRGDLRIVKSGLAAGDRVIVKGLQRVRPGQKVEAENEAATPTPPRS</sequence>
<dbReference type="Gene3D" id="2.40.50.100">
    <property type="match status" value="1"/>
</dbReference>
<feature type="domain" description="Multidrug resistance protein MdtA-like alpha-helical hairpin" evidence="4">
    <location>
        <begin position="126"/>
        <end position="185"/>
    </location>
</feature>
<dbReference type="PANTHER" id="PTHR30158:SF10">
    <property type="entry name" value="CATION EFFLUX PUMP"/>
    <property type="match status" value="1"/>
</dbReference>
<evidence type="ECO:0000259" key="4">
    <source>
        <dbReference type="Pfam" id="PF25876"/>
    </source>
</evidence>
<proteinExistence type="inferred from homology"/>
<name>A0A518DC17_9BACT</name>
<feature type="region of interest" description="Disordered" evidence="3">
    <location>
        <begin position="385"/>
        <end position="404"/>
    </location>
</feature>
<evidence type="ECO:0000259" key="6">
    <source>
        <dbReference type="Pfam" id="PF25944"/>
    </source>
</evidence>